<name>C8PMT8_9SPIR</name>
<dbReference type="STRING" id="596324.TREVI0001_0714"/>
<dbReference type="eggNOG" id="ENOG5033GV8">
    <property type="taxonomic scope" value="Bacteria"/>
</dbReference>
<sequence>MFSNKWVAFGVGVAAGLVAASIIKTPAFRKACVAVAEKGIQLKQDAVAFMESVKEDAQDIAAEAAYNQSQTQNA</sequence>
<dbReference type="EMBL" id="ACYH01000011">
    <property type="protein sequence ID" value="EEV21505.1"/>
    <property type="molecule type" value="Genomic_DNA"/>
</dbReference>
<evidence type="ECO:0000313" key="1">
    <source>
        <dbReference type="EMBL" id="EEV21505.1"/>
    </source>
</evidence>
<dbReference type="Proteomes" id="UP000004509">
    <property type="component" value="Unassembled WGS sequence"/>
</dbReference>
<comment type="caution">
    <text evidence="1">The sequence shown here is derived from an EMBL/GenBank/DDBJ whole genome shotgun (WGS) entry which is preliminary data.</text>
</comment>
<organism evidence="1 2">
    <name type="scientific">Treponema vincentii ATCC 35580</name>
    <dbReference type="NCBI Taxonomy" id="596324"/>
    <lineage>
        <taxon>Bacteria</taxon>
        <taxon>Pseudomonadati</taxon>
        <taxon>Spirochaetota</taxon>
        <taxon>Spirochaetia</taxon>
        <taxon>Spirochaetales</taxon>
        <taxon>Treponemataceae</taxon>
        <taxon>Treponema</taxon>
    </lineage>
</organism>
<dbReference type="GeneID" id="301461351"/>
<protein>
    <submittedName>
        <fullName evidence="1">Uncharacterized protein</fullName>
    </submittedName>
</protein>
<reference evidence="1 2" key="1">
    <citation type="submission" date="2009-07" db="EMBL/GenBank/DDBJ databases">
        <authorList>
            <person name="Madupu R."/>
            <person name="Sebastian Y."/>
            <person name="Durkin A.S."/>
            <person name="Torralba M."/>
            <person name="Methe B."/>
            <person name="Sutton G.G."/>
            <person name="Strausberg R.L."/>
            <person name="Nelson K.E."/>
        </authorList>
    </citation>
    <scope>NUCLEOTIDE SEQUENCE [LARGE SCALE GENOMIC DNA]</scope>
    <source>
        <strain evidence="1 2">ATCC 35580</strain>
    </source>
</reference>
<dbReference type="AlphaFoldDB" id="C8PMT8"/>
<proteinExistence type="predicted"/>
<dbReference type="OrthoDB" id="361894at2"/>
<dbReference type="RefSeq" id="WP_006187846.1">
    <property type="nucleotide sequence ID" value="NZ_ACYH01000011.1"/>
</dbReference>
<accession>C8PMT8</accession>
<gene>
    <name evidence="1" type="ORF">TREVI0001_0714</name>
</gene>
<evidence type="ECO:0000313" key="2">
    <source>
        <dbReference type="Proteomes" id="UP000004509"/>
    </source>
</evidence>